<dbReference type="GO" id="GO:0005737">
    <property type="term" value="C:cytoplasm"/>
    <property type="evidence" value="ECO:0007669"/>
    <property type="project" value="TreeGrafter"/>
</dbReference>
<dbReference type="OrthoDB" id="9809203at2"/>
<dbReference type="Gene3D" id="3.40.50.720">
    <property type="entry name" value="NAD(P)-binding Rossmann-like Domain"/>
    <property type="match status" value="1"/>
</dbReference>
<accession>A0A6C1KDS6</accession>
<sequence>MFESNDLLVGTQIPPTLFLTDKDVGKLCEWRNAVMALRSAYAASRDRPALPPRTMARGDGIWLRSLTAISPSGDFMGCKLIAASPRSGYVSYLISLFNAKTMNLAALIDGNQVTGIRTAATSAVAVDAIAPHRALRVTVIGTGFEAQGQLEALASMRRIESVSVFSPSPESRARYVGKFATLIPDLRVRACDSAEDAVSGADVVICAARSRDESPVLRGAWLRPGMTVVSIGSTLPEQREVDVDVIRRADLIVADIPEEVGHETGDMLKAKDEGVIFKEKMCSLSSIVSGQQEARPTPDSIILFKSVGSALQDVVIAEMLLLRARETSAGTPIPVGIVPVE</sequence>
<dbReference type="EMBL" id="VAUP01000037">
    <property type="protein sequence ID" value="TLX41394.1"/>
    <property type="molecule type" value="Genomic_DNA"/>
</dbReference>
<organism evidence="2 3">
    <name type="scientific">Xanthobacter autotrophicus</name>
    <dbReference type="NCBI Taxonomy" id="280"/>
    <lineage>
        <taxon>Bacteria</taxon>
        <taxon>Pseudomonadati</taxon>
        <taxon>Pseudomonadota</taxon>
        <taxon>Alphaproteobacteria</taxon>
        <taxon>Hyphomicrobiales</taxon>
        <taxon>Xanthobacteraceae</taxon>
        <taxon>Xanthobacter</taxon>
    </lineage>
</organism>
<evidence type="ECO:0000313" key="2">
    <source>
        <dbReference type="EMBL" id="TLX41394.1"/>
    </source>
</evidence>
<gene>
    <name evidence="2" type="ORF">FBQ73_18155</name>
</gene>
<dbReference type="Pfam" id="PF02423">
    <property type="entry name" value="OCD_Mu_crystall"/>
    <property type="match status" value="1"/>
</dbReference>
<evidence type="ECO:0000256" key="1">
    <source>
        <dbReference type="ARBA" id="ARBA00008903"/>
    </source>
</evidence>
<proteinExistence type="inferred from homology"/>
<dbReference type="InterPro" id="IPR003462">
    <property type="entry name" value="ODC_Mu_crystall"/>
</dbReference>
<dbReference type="PANTHER" id="PTHR13812:SF19">
    <property type="entry name" value="KETIMINE REDUCTASE MU-CRYSTALLIN"/>
    <property type="match status" value="1"/>
</dbReference>
<dbReference type="RefSeq" id="WP_138400908.1">
    <property type="nucleotide sequence ID" value="NZ_JBAFVI010000006.1"/>
</dbReference>
<dbReference type="PANTHER" id="PTHR13812">
    <property type="entry name" value="KETIMINE REDUCTASE MU-CRYSTALLIN"/>
    <property type="match status" value="1"/>
</dbReference>
<dbReference type="InterPro" id="IPR036291">
    <property type="entry name" value="NAD(P)-bd_dom_sf"/>
</dbReference>
<reference evidence="2 3" key="1">
    <citation type="submission" date="2019-05" db="EMBL/GenBank/DDBJ databases">
        <authorList>
            <person name="Zhou X."/>
        </authorList>
    </citation>
    <scope>NUCLEOTIDE SEQUENCE [LARGE SCALE GENOMIC DNA]</scope>
    <source>
        <strain evidence="2 3">DSM 432</strain>
    </source>
</reference>
<protein>
    <submittedName>
        <fullName evidence="2">Ornithine cyclodeaminase family protein</fullName>
    </submittedName>
</protein>
<dbReference type="Gene3D" id="3.30.1780.10">
    <property type="entry name" value="ornithine cyclodeaminase, domain 1"/>
    <property type="match status" value="1"/>
</dbReference>
<dbReference type="AlphaFoldDB" id="A0A6C1KDS6"/>
<evidence type="ECO:0000313" key="3">
    <source>
        <dbReference type="Proteomes" id="UP000305131"/>
    </source>
</evidence>
<dbReference type="Proteomes" id="UP000305131">
    <property type="component" value="Unassembled WGS sequence"/>
</dbReference>
<dbReference type="PIRSF" id="PIRSF001439">
    <property type="entry name" value="CryM"/>
    <property type="match status" value="1"/>
</dbReference>
<comment type="similarity">
    <text evidence="1">Belongs to the ornithine cyclodeaminase/mu-crystallin family.</text>
</comment>
<dbReference type="InterPro" id="IPR023401">
    <property type="entry name" value="ODC_N"/>
</dbReference>
<dbReference type="SUPFAM" id="SSF51735">
    <property type="entry name" value="NAD(P)-binding Rossmann-fold domains"/>
    <property type="match status" value="1"/>
</dbReference>
<name>A0A6C1KDS6_XANAU</name>
<comment type="caution">
    <text evidence="2">The sequence shown here is derived from an EMBL/GenBank/DDBJ whole genome shotgun (WGS) entry which is preliminary data.</text>
</comment>
<dbReference type="GeneID" id="95775374"/>